<dbReference type="Pfam" id="PF03797">
    <property type="entry name" value="Autotransporter"/>
    <property type="match status" value="1"/>
</dbReference>
<reference evidence="3 4" key="1">
    <citation type="submission" date="2018-01" db="EMBL/GenBank/DDBJ databases">
        <title>Complete and assembled Genome of Pantoea calida DSM22759T.</title>
        <authorList>
            <person name="Stevens M.J.A."/>
            <person name="Zurfluh K."/>
            <person name="Stephan R."/>
        </authorList>
    </citation>
    <scope>NUCLEOTIDE SEQUENCE [LARGE SCALE GENOMIC DNA]</scope>
    <source>
        <strain evidence="3 4">DSM 22759</strain>
    </source>
</reference>
<keyword evidence="4" id="KW-1185">Reference proteome</keyword>
<protein>
    <submittedName>
        <fullName evidence="3">Autotransporter domain-containing protein</fullName>
    </submittedName>
</protein>
<dbReference type="Gene3D" id="2.40.128.130">
    <property type="entry name" value="Autotransporter beta-domain"/>
    <property type="match status" value="1"/>
</dbReference>
<proteinExistence type="predicted"/>
<dbReference type="Proteomes" id="UP000237673">
    <property type="component" value="Chromosome"/>
</dbReference>
<dbReference type="InterPro" id="IPR011050">
    <property type="entry name" value="Pectin_lyase_fold/virulence"/>
</dbReference>
<evidence type="ECO:0000256" key="1">
    <source>
        <dbReference type="SAM" id="SignalP"/>
    </source>
</evidence>
<dbReference type="SUPFAM" id="SSF51126">
    <property type="entry name" value="Pectin lyase-like"/>
    <property type="match status" value="1"/>
</dbReference>
<organism evidence="3 4">
    <name type="scientific">Mixta calida</name>
    <dbReference type="NCBI Taxonomy" id="665913"/>
    <lineage>
        <taxon>Bacteria</taxon>
        <taxon>Pseudomonadati</taxon>
        <taxon>Pseudomonadota</taxon>
        <taxon>Gammaproteobacteria</taxon>
        <taxon>Enterobacterales</taxon>
        <taxon>Erwiniaceae</taxon>
        <taxon>Mixta</taxon>
    </lineage>
</organism>
<sequence length="1101" mass="118934">MQKTAIATMLAALYLTQPLYAMENNIVYGAQNNPVFQVRFFEPGDGPFMSGETEQSQPLTSTWSLDQQQKDKILQALRYWAQVITPQPGALPAIINVGTFDEENAVGNSEPVAKDGSLINMLAMALQGEKPGELTFGSHGQFALGKLDFDNENYLPAQIPRTGNADLNSVALHELAHGLGIGGLISDQNGEGTPGFDADFPLTQWDAHLRDDNGNPAHPGQIVLCDDCDNSPDAQGFDVRKDKGYFAGEHVKEVLAGALPGVPVRMLSDDGTLDDNYMSHSELKNSLMSHQDYRNYTTFMEAELAILQDLGYHIDRRNFFGFSVYGDGQTLVNRHGYFQRNAQGDAYLPGQYNTALLGMGLHVYGSNNRISQQADLLTKGDGGAGIRVDGQNNTLIIEPGTRIYADGLNGRGIIFAYGKDHNLIQRGDIQANGDYGIALNFDFGNNLLGDEKEYRGSWIHYVEGYYDDVLPELSGALVNNVDISGRVIGKGAAIYISQNALVNQINLLRGATLAGNIYSDYAEQAEDGQQRLTQLTFGRLADDQGRATEQADPAFRLGYRGNITGINNLALQLEGGVTSLNGSHEIYSLAIAPGATLAGNGDYTLNAQGSFVNNGLLTPGNSLGTVTINGDYQQGESGELQLEFNARGGHDTLTVNGDAELAGKLSFVPQRDWYASDWQLDSQTLFNAASYSGEFSEVAGLLDSPTLTLTAQPVEAGRWQLTMRRAADAYSRYGSDGNAQQVGRALDRIVTAVGSDIQPLYRALDFSSPDGKEIDSTLHQLSPAAYSASFAGSLYRERQIAQRINTSFAAQAPQDDGWHGFAHPFGGGFQQQRAGSRLGYQLSSYGTVAGAEKRSERYRDWLWGFHGAVGHQSVTVNAPENGRGTTTSFDLGVQARYNAGAQKGSYLFGNGRIGVEESDMTRRIGTDDFNVSHRARWTGWSGALTAGGGYRFALNDRLMFGPIASLSYTRFYRPDVTESGSDASRLRLDASSFDSLRSSLGAGASWQQPLAAGGAVSTTLQLSWDRELLSGTATQNAHFASYNKAAFSSKNQPAMRDALGIKAGVNWQVNPKLTLGAGVDSELRGAGYHAVSGNLSAAWRF</sequence>
<accession>A0ABM6S0X1</accession>
<keyword evidence="1" id="KW-0732">Signal</keyword>
<name>A0ABM6S0X1_9GAMM</name>
<feature type="domain" description="Autotransporter" evidence="2">
    <location>
        <begin position="813"/>
        <end position="1101"/>
    </location>
</feature>
<dbReference type="SUPFAM" id="SSF103515">
    <property type="entry name" value="Autotransporter"/>
    <property type="match status" value="1"/>
</dbReference>
<dbReference type="InterPro" id="IPR006315">
    <property type="entry name" value="OM_autotransptr_brl_dom"/>
</dbReference>
<dbReference type="InterPro" id="IPR036709">
    <property type="entry name" value="Autotransporte_beta_dom_sf"/>
</dbReference>
<dbReference type="EMBL" id="CP026378">
    <property type="protein sequence ID" value="AUY25281.1"/>
    <property type="molecule type" value="Genomic_DNA"/>
</dbReference>
<dbReference type="SMART" id="SM00869">
    <property type="entry name" value="Autotransporter"/>
    <property type="match status" value="1"/>
</dbReference>
<dbReference type="NCBIfam" id="TIGR01414">
    <property type="entry name" value="autotrans_barl"/>
    <property type="match status" value="1"/>
</dbReference>
<feature type="chain" id="PRO_5046962476" evidence="1">
    <location>
        <begin position="22"/>
        <end position="1101"/>
    </location>
</feature>
<gene>
    <name evidence="3" type="ORF">C2E16_10430</name>
</gene>
<evidence type="ECO:0000259" key="2">
    <source>
        <dbReference type="PROSITE" id="PS51208"/>
    </source>
</evidence>
<feature type="signal peptide" evidence="1">
    <location>
        <begin position="1"/>
        <end position="21"/>
    </location>
</feature>
<dbReference type="InterPro" id="IPR005546">
    <property type="entry name" value="Autotransporte_beta"/>
</dbReference>
<dbReference type="PROSITE" id="PS51208">
    <property type="entry name" value="AUTOTRANSPORTER"/>
    <property type="match status" value="1"/>
</dbReference>
<evidence type="ECO:0000313" key="4">
    <source>
        <dbReference type="Proteomes" id="UP000237673"/>
    </source>
</evidence>
<evidence type="ECO:0000313" key="3">
    <source>
        <dbReference type="EMBL" id="AUY25281.1"/>
    </source>
</evidence>